<name>A0A0U0YZ19_9MYCO</name>
<reference evidence="3 4" key="1">
    <citation type="submission" date="2015-03" db="EMBL/GenBank/DDBJ databases">
        <authorList>
            <person name="Murphy D."/>
        </authorList>
    </citation>
    <scope>NUCLEOTIDE SEQUENCE [LARGE SCALE GENOMIC DNA]</scope>
    <source>
        <strain evidence="3 4">PAP088</strain>
    </source>
</reference>
<evidence type="ECO:0000313" key="3">
    <source>
        <dbReference type="EMBL" id="CPV41818.1"/>
    </source>
</evidence>
<evidence type="ECO:0000313" key="4">
    <source>
        <dbReference type="Proteomes" id="UP000045782"/>
    </source>
</evidence>
<dbReference type="Gene3D" id="3.30.530.20">
    <property type="match status" value="1"/>
</dbReference>
<gene>
    <name evidence="3" type="ORF">ERS075579_01317</name>
</gene>
<dbReference type="Pfam" id="PF08327">
    <property type="entry name" value="AHSA1"/>
    <property type="match status" value="1"/>
</dbReference>
<dbReference type="InterPro" id="IPR023393">
    <property type="entry name" value="START-like_dom_sf"/>
</dbReference>
<feature type="domain" description="Activator of Hsp90 ATPase homologue 1/2-like C-terminal" evidence="2">
    <location>
        <begin position="23"/>
        <end position="159"/>
    </location>
</feature>
<dbReference type="SUPFAM" id="SSF55961">
    <property type="entry name" value="Bet v1-like"/>
    <property type="match status" value="1"/>
</dbReference>
<protein>
    <submittedName>
        <fullName evidence="3">Activator of Hsp90 ATPase 1-like protein</fullName>
    </submittedName>
</protein>
<dbReference type="Proteomes" id="UP000045782">
    <property type="component" value="Unassembled WGS sequence"/>
</dbReference>
<evidence type="ECO:0000259" key="2">
    <source>
        <dbReference type="Pfam" id="PF08327"/>
    </source>
</evidence>
<dbReference type="CDD" id="cd07814">
    <property type="entry name" value="SRPBCC_CalC_Aha1-like"/>
    <property type="match status" value="1"/>
</dbReference>
<accession>A0A0U0YZ19</accession>
<sequence>MPVTNVTHDIDTRTIVINAEFEAPIQRIWQIYADPRQLEKVWGPPSCPATFVNHNFKPGGRANYYMTGPDGERYAGWWEIIAIDEPNSLEFIDGFSDENLNPVDNMPTSRNVYTFIEKDGRTLATYVSTFETAEALQQVLDMGVIEGASSAINQIDELVRS</sequence>
<dbReference type="RefSeq" id="WP_005055499.1">
    <property type="nucleotide sequence ID" value="NZ_CP014951.1"/>
</dbReference>
<organism evidence="3 4">
    <name type="scientific">Mycobacteroides abscessus</name>
    <dbReference type="NCBI Taxonomy" id="36809"/>
    <lineage>
        <taxon>Bacteria</taxon>
        <taxon>Bacillati</taxon>
        <taxon>Actinomycetota</taxon>
        <taxon>Actinomycetes</taxon>
        <taxon>Mycobacteriales</taxon>
        <taxon>Mycobacteriaceae</taxon>
        <taxon>Mycobacteroides</taxon>
    </lineage>
</organism>
<proteinExistence type="inferred from homology"/>
<dbReference type="EMBL" id="CSWP01000002">
    <property type="protein sequence ID" value="CPV41818.1"/>
    <property type="molecule type" value="Genomic_DNA"/>
</dbReference>
<dbReference type="InterPro" id="IPR013538">
    <property type="entry name" value="ASHA1/2-like_C"/>
</dbReference>
<comment type="similarity">
    <text evidence="1">Belongs to the AHA1 family.</text>
</comment>
<evidence type="ECO:0000256" key="1">
    <source>
        <dbReference type="ARBA" id="ARBA00006817"/>
    </source>
</evidence>
<dbReference type="AlphaFoldDB" id="A0A0U0YZ19"/>